<protein>
    <submittedName>
        <fullName evidence="2">Chromosome (Plasmid) partitioning protein ParA</fullName>
    </submittedName>
</protein>
<dbReference type="OrthoDB" id="69313at2"/>
<reference evidence="3" key="1">
    <citation type="submission" date="2015-06" db="EMBL/GenBank/DDBJ databases">
        <title>Comparative genomics of Burkholderia leaf nodule symbionts.</title>
        <authorList>
            <person name="Carlier A."/>
            <person name="Eberl L."/>
            <person name="Pinto-Carbo M."/>
        </authorList>
    </citation>
    <scope>NUCLEOTIDE SEQUENCE [LARGE SCALE GENOMIC DNA]</scope>
    <source>
        <strain evidence="3">UZHbot4</strain>
    </source>
</reference>
<sequence>MSVNPVVNGDDGAVFAVASEKGGTGKSTTATNLGAYLAGEGHDVMIVDCDPQSTASNWIDRRNKKILDGASIAKIHCTQKSGNVYETVRDLATRYKYVIVDVGGHDSKELRTALAAVDKVYVPFAASQADLETLDHMNEVISLAKGLNPELRAFGLLTMTPHDPSPREVLDAKAFLKEFDQIGLADTTIGYRKVYKQALLEGLGVVEMSNSKAKAEIQLFAYEVLA</sequence>
<dbReference type="PIRSF" id="PIRSF009320">
    <property type="entry name" value="Nuc_binding_HP_1000"/>
    <property type="match status" value="1"/>
</dbReference>
<accession>A0A0L0MJT4</accession>
<name>A0A0L0MJT4_9BURK</name>
<comment type="caution">
    <text evidence="2">The sequence shown here is derived from an EMBL/GenBank/DDBJ whole genome shotgun (WGS) entry which is preliminary data.</text>
</comment>
<dbReference type="Pfam" id="PF01656">
    <property type="entry name" value="CbiA"/>
    <property type="match status" value="1"/>
</dbReference>
<dbReference type="InterPro" id="IPR027417">
    <property type="entry name" value="P-loop_NTPase"/>
</dbReference>
<dbReference type="Gene3D" id="3.40.50.300">
    <property type="entry name" value="P-loop containing nucleotide triphosphate hydrolases"/>
    <property type="match status" value="1"/>
</dbReference>
<dbReference type="CDD" id="cd02042">
    <property type="entry name" value="ParAB_family"/>
    <property type="match status" value="1"/>
</dbReference>
<organism evidence="2 3">
    <name type="scientific">Candidatus Burkholderia verschuerenii</name>
    <dbReference type="NCBI Taxonomy" id="242163"/>
    <lineage>
        <taxon>Bacteria</taxon>
        <taxon>Pseudomonadati</taxon>
        <taxon>Pseudomonadota</taxon>
        <taxon>Betaproteobacteria</taxon>
        <taxon>Burkholderiales</taxon>
        <taxon>Burkholderiaceae</taxon>
        <taxon>Burkholderia</taxon>
    </lineage>
</organism>
<dbReference type="EMBL" id="LFJJ01000002">
    <property type="protein sequence ID" value="KND62284.1"/>
    <property type="molecule type" value="Genomic_DNA"/>
</dbReference>
<dbReference type="AlphaFoldDB" id="A0A0L0MJT4"/>
<evidence type="ECO:0000313" key="2">
    <source>
        <dbReference type="EMBL" id="KND62284.1"/>
    </source>
</evidence>
<dbReference type="PANTHER" id="PTHR13696:SF96">
    <property type="entry name" value="COBQ_COBB_MIND_PARA NUCLEOTIDE BINDING DOMAIN-CONTAINING PROTEIN"/>
    <property type="match status" value="1"/>
</dbReference>
<proteinExistence type="predicted"/>
<dbReference type="RefSeq" id="WP_050451596.1">
    <property type="nucleotide sequence ID" value="NZ_LFJJ01000002.1"/>
</dbReference>
<dbReference type="Proteomes" id="UP000036959">
    <property type="component" value="Unassembled WGS sequence"/>
</dbReference>
<gene>
    <name evidence="2" type="ORF">BVER_01732c</name>
</gene>
<evidence type="ECO:0000259" key="1">
    <source>
        <dbReference type="Pfam" id="PF01656"/>
    </source>
</evidence>
<keyword evidence="3" id="KW-1185">Reference proteome</keyword>
<evidence type="ECO:0000313" key="3">
    <source>
        <dbReference type="Proteomes" id="UP000036959"/>
    </source>
</evidence>
<dbReference type="InterPro" id="IPR050678">
    <property type="entry name" value="DNA_Partitioning_ATPase"/>
</dbReference>
<dbReference type="PATRIC" id="fig|242163.4.peg.2536"/>
<feature type="domain" description="CobQ/CobB/MinD/ParA nucleotide binding" evidence="1">
    <location>
        <begin position="16"/>
        <end position="116"/>
    </location>
</feature>
<dbReference type="InterPro" id="IPR002586">
    <property type="entry name" value="CobQ/CobB/MinD/ParA_Nub-bd_dom"/>
</dbReference>
<dbReference type="PANTHER" id="PTHR13696">
    <property type="entry name" value="P-LOOP CONTAINING NUCLEOSIDE TRIPHOSPHATE HYDROLASE"/>
    <property type="match status" value="1"/>
</dbReference>
<dbReference type="SUPFAM" id="SSF52540">
    <property type="entry name" value="P-loop containing nucleoside triphosphate hydrolases"/>
    <property type="match status" value="1"/>
</dbReference>